<keyword evidence="2" id="KW-1133">Transmembrane helix</keyword>
<feature type="signal peptide" evidence="3">
    <location>
        <begin position="1"/>
        <end position="19"/>
    </location>
</feature>
<feature type="compositionally biased region" description="Low complexity" evidence="1">
    <location>
        <begin position="363"/>
        <end position="377"/>
    </location>
</feature>
<feature type="chain" id="PRO_5047517331" evidence="3">
    <location>
        <begin position="20"/>
        <end position="415"/>
    </location>
</feature>
<sequence length="415" mass="44770">MVSASTTALFLALALPAAAQSDDATWYDAFSPDPLTMGIFVIGCIWAFCFVVLSIWNFVDLLMARGHRAPHALLLPTIVFFGWSNALYLARIVINSSANFDFADSLPYLTRPALRFAGNLVGDWGSVLFFLAIIAVAWNRETALGKTTEGRTTAHHPALIALHAVLAFLMFVLNTAAEGYVMNLNVEVYNGDFFTSVGGEEKLQSHANTANNLFYAGQSFIVLSFIDVLITSIVLWRGWRAAGISDRVSNLLLYAITPLYCLMSLFTMIFLIVFSPHGLPATTGLDGLEGADLADQLLPTLCAIVILFLMVLAGAKKSWWGEDEFKYPAQAWAAQQPNSHYMANPEPQTGYYTPPVQGAQTYAPAAAPASAPTPAEPVYESAVGGYTPSEPGHSAVGGTGPYSQQRGEKTGLHLA</sequence>
<evidence type="ECO:0000313" key="4">
    <source>
        <dbReference type="EMBL" id="GAT47514.1"/>
    </source>
</evidence>
<reference evidence="4" key="1">
    <citation type="submission" date="2014-09" db="EMBL/GenBank/DDBJ databases">
        <title>Genome sequence of the luminous mushroom Mycena chlorophos for searching fungal bioluminescence genes.</title>
        <authorList>
            <person name="Tanaka Y."/>
            <person name="Kasuga D."/>
            <person name="Oba Y."/>
            <person name="Hase S."/>
            <person name="Sato K."/>
            <person name="Oba Y."/>
            <person name="Sakakibara Y."/>
        </authorList>
    </citation>
    <scope>NUCLEOTIDE SEQUENCE</scope>
</reference>
<evidence type="ECO:0000256" key="1">
    <source>
        <dbReference type="SAM" id="MobiDB-lite"/>
    </source>
</evidence>
<accession>A0ABQ0LAJ2</accession>
<evidence type="ECO:0000313" key="5">
    <source>
        <dbReference type="Proteomes" id="UP000815677"/>
    </source>
</evidence>
<evidence type="ECO:0000256" key="3">
    <source>
        <dbReference type="SAM" id="SignalP"/>
    </source>
</evidence>
<feature type="transmembrane region" description="Helical" evidence="2">
    <location>
        <begin position="251"/>
        <end position="276"/>
    </location>
</feature>
<feature type="transmembrane region" description="Helical" evidence="2">
    <location>
        <begin position="158"/>
        <end position="177"/>
    </location>
</feature>
<dbReference type="Proteomes" id="UP000815677">
    <property type="component" value="Unassembled WGS sequence"/>
</dbReference>
<gene>
    <name evidence="4" type="ORF">MCHLO_04974</name>
</gene>
<feature type="transmembrane region" description="Helical" evidence="2">
    <location>
        <begin position="114"/>
        <end position="138"/>
    </location>
</feature>
<feature type="transmembrane region" description="Helical" evidence="2">
    <location>
        <begin position="71"/>
        <end position="94"/>
    </location>
</feature>
<keyword evidence="3" id="KW-0732">Signal</keyword>
<protein>
    <submittedName>
        <fullName evidence="4">Uncharacterized protein</fullName>
    </submittedName>
</protein>
<keyword evidence="5" id="KW-1185">Reference proteome</keyword>
<proteinExistence type="predicted"/>
<feature type="transmembrane region" description="Helical" evidence="2">
    <location>
        <begin position="37"/>
        <end position="59"/>
    </location>
</feature>
<dbReference type="EMBL" id="DF843626">
    <property type="protein sequence ID" value="GAT47514.1"/>
    <property type="molecule type" value="Genomic_DNA"/>
</dbReference>
<evidence type="ECO:0000256" key="2">
    <source>
        <dbReference type="SAM" id="Phobius"/>
    </source>
</evidence>
<feature type="compositionally biased region" description="Basic and acidic residues" evidence="1">
    <location>
        <begin position="406"/>
        <end position="415"/>
    </location>
</feature>
<name>A0ABQ0LAJ2_MYCCL</name>
<feature type="region of interest" description="Disordered" evidence="1">
    <location>
        <begin position="363"/>
        <end position="415"/>
    </location>
</feature>
<keyword evidence="2" id="KW-0812">Transmembrane</keyword>
<feature type="transmembrane region" description="Helical" evidence="2">
    <location>
        <begin position="296"/>
        <end position="315"/>
    </location>
</feature>
<feature type="transmembrane region" description="Helical" evidence="2">
    <location>
        <begin position="213"/>
        <end position="239"/>
    </location>
</feature>
<organism evidence="4 5">
    <name type="scientific">Mycena chlorophos</name>
    <name type="common">Agaric fungus</name>
    <name type="synonym">Agaricus chlorophos</name>
    <dbReference type="NCBI Taxonomy" id="658473"/>
    <lineage>
        <taxon>Eukaryota</taxon>
        <taxon>Fungi</taxon>
        <taxon>Dikarya</taxon>
        <taxon>Basidiomycota</taxon>
        <taxon>Agaricomycotina</taxon>
        <taxon>Agaricomycetes</taxon>
        <taxon>Agaricomycetidae</taxon>
        <taxon>Agaricales</taxon>
        <taxon>Marasmiineae</taxon>
        <taxon>Mycenaceae</taxon>
        <taxon>Mycena</taxon>
    </lineage>
</organism>
<keyword evidence="2" id="KW-0472">Membrane</keyword>